<dbReference type="OrthoDB" id="9795305at2"/>
<name>F7ZMH0_ROSLO</name>
<dbReference type="RefSeq" id="WP_013959915.1">
    <property type="nucleotide sequence ID" value="NC_015728.1"/>
</dbReference>
<feature type="domain" description="L,D-TPase catalytic" evidence="11">
    <location>
        <begin position="76"/>
        <end position="214"/>
    </location>
</feature>
<dbReference type="PANTHER" id="PTHR30582:SF24">
    <property type="entry name" value="L,D-TRANSPEPTIDASE ERFK_SRFK-RELATED"/>
    <property type="match status" value="1"/>
</dbReference>
<keyword evidence="5" id="KW-0378">Hydrolase</keyword>
<dbReference type="CDD" id="cd16913">
    <property type="entry name" value="YkuD_like"/>
    <property type="match status" value="1"/>
</dbReference>
<keyword evidence="8 9" id="KW-0961">Cell wall biogenesis/degradation</keyword>
<dbReference type="GO" id="GO:0008360">
    <property type="term" value="P:regulation of cell shape"/>
    <property type="evidence" value="ECO:0007669"/>
    <property type="project" value="UniProtKB-UniRule"/>
</dbReference>
<keyword evidence="6 9" id="KW-0133">Cell shape</keyword>
<dbReference type="Gene3D" id="2.40.440.10">
    <property type="entry name" value="L,D-transpeptidase catalytic domain-like"/>
    <property type="match status" value="1"/>
</dbReference>
<dbReference type="AlphaFoldDB" id="F7ZMH0"/>
<keyword evidence="4" id="KW-0808">Transferase</keyword>
<dbReference type="GO" id="GO:0005576">
    <property type="term" value="C:extracellular region"/>
    <property type="evidence" value="ECO:0007669"/>
    <property type="project" value="TreeGrafter"/>
</dbReference>
<evidence type="ECO:0000256" key="7">
    <source>
        <dbReference type="ARBA" id="ARBA00022984"/>
    </source>
</evidence>
<dbReference type="GO" id="GO:0071972">
    <property type="term" value="F:peptidoglycan L,D-transpeptidase activity"/>
    <property type="evidence" value="ECO:0007669"/>
    <property type="project" value="TreeGrafter"/>
</dbReference>
<dbReference type="InterPro" id="IPR050979">
    <property type="entry name" value="LD-transpeptidase"/>
</dbReference>
<accession>F7ZMH0</accession>
<dbReference type="InterPro" id="IPR038063">
    <property type="entry name" value="Transpep_catalytic_dom"/>
</dbReference>
<feature type="chain" id="PRO_5003366914" evidence="10">
    <location>
        <begin position="28"/>
        <end position="222"/>
    </location>
</feature>
<dbReference type="PROSITE" id="PS52029">
    <property type="entry name" value="LD_TPASE"/>
    <property type="match status" value="1"/>
</dbReference>
<evidence type="ECO:0000256" key="9">
    <source>
        <dbReference type="PROSITE-ProRule" id="PRU01373"/>
    </source>
</evidence>
<keyword evidence="10" id="KW-0732">Signal</keyword>
<geneLocation type="plasmid" evidence="12 13">
    <name>pRLO149_83</name>
</geneLocation>
<dbReference type="GO" id="GO:0016757">
    <property type="term" value="F:glycosyltransferase activity"/>
    <property type="evidence" value="ECO:0007669"/>
    <property type="project" value="UniProtKB-KW"/>
</dbReference>
<sequence length="222" mass="24427">MAKLTRRHFVVGSAMLFSAPLATSISAAPTSPRAMWDVWDAQVTPLGFDPSTSNLWGVHPRFLPVRVEAKAGLVPGDIHVDAVARYLYHIEPNGSTAMRYGVAIARGTLYEPGVYTVQRKAKWLTWRPTDDMIERDPDLYAQHAEGMDAGPTNPLGSRALYLYVGNRDTYRRIYGSPEPRSIGGRASSGCVRMIMAHINDLYPNVETGKTAHLYPPEDAIGG</sequence>
<keyword evidence="13" id="KW-1185">Reference proteome</keyword>
<keyword evidence="12" id="KW-0614">Plasmid</keyword>
<dbReference type="Pfam" id="PF03734">
    <property type="entry name" value="YkuD"/>
    <property type="match status" value="1"/>
</dbReference>
<dbReference type="EMBL" id="CP002625">
    <property type="protein sequence ID" value="AEI96507.1"/>
    <property type="molecule type" value="Genomic_DNA"/>
</dbReference>
<keyword evidence="3" id="KW-0328">Glycosyltransferase</keyword>
<reference evidence="12 13" key="1">
    <citation type="journal article" date="2011" name="BMC Genomics">
        <title>Comparative genome analysis and genome-guided physiological analysis of Roseobacter litoralis.</title>
        <authorList>
            <person name="Kalhoefer D."/>
            <person name="Thole S."/>
            <person name="Voget S."/>
            <person name="Lehmann R."/>
            <person name="Liesegang H."/>
            <person name="Wollher A."/>
            <person name="Daniel R."/>
            <person name="Simon M."/>
            <person name="Brinkhoff T."/>
        </authorList>
    </citation>
    <scope>NUCLEOTIDE SEQUENCE [LARGE SCALE GENOMIC DNA]</scope>
    <source>
        <strain evidence="13">ATCC 49566 / DSM 6996 / JCM 21268 / NBRC 15278 / OCh 149</strain>
    </source>
</reference>
<evidence type="ECO:0000256" key="6">
    <source>
        <dbReference type="ARBA" id="ARBA00022960"/>
    </source>
</evidence>
<evidence type="ECO:0000256" key="5">
    <source>
        <dbReference type="ARBA" id="ARBA00022801"/>
    </source>
</evidence>
<proteinExistence type="inferred from homology"/>
<evidence type="ECO:0000256" key="1">
    <source>
        <dbReference type="ARBA" id="ARBA00004752"/>
    </source>
</evidence>
<evidence type="ECO:0000256" key="10">
    <source>
        <dbReference type="SAM" id="SignalP"/>
    </source>
</evidence>
<dbReference type="KEGG" id="rli:RLO149_p830760"/>
<dbReference type="HOGENOM" id="CLU_042399_2_2_5"/>
<feature type="signal peptide" evidence="10">
    <location>
        <begin position="1"/>
        <end position="27"/>
    </location>
</feature>
<evidence type="ECO:0000259" key="11">
    <source>
        <dbReference type="PROSITE" id="PS52029"/>
    </source>
</evidence>
<dbReference type="UniPathway" id="UPA00219"/>
<comment type="similarity">
    <text evidence="2">Belongs to the YkuD family.</text>
</comment>
<evidence type="ECO:0000313" key="12">
    <source>
        <dbReference type="EMBL" id="AEI96507.1"/>
    </source>
</evidence>
<dbReference type="SUPFAM" id="SSF141523">
    <property type="entry name" value="L,D-transpeptidase catalytic domain-like"/>
    <property type="match status" value="1"/>
</dbReference>
<dbReference type="GO" id="GO:0071555">
    <property type="term" value="P:cell wall organization"/>
    <property type="evidence" value="ECO:0007669"/>
    <property type="project" value="UniProtKB-UniRule"/>
</dbReference>
<gene>
    <name evidence="12" type="ordered locus">RLO149_p830760</name>
</gene>
<evidence type="ECO:0000313" key="13">
    <source>
        <dbReference type="Proteomes" id="UP000001353"/>
    </source>
</evidence>
<evidence type="ECO:0000256" key="2">
    <source>
        <dbReference type="ARBA" id="ARBA00005992"/>
    </source>
</evidence>
<protein>
    <submittedName>
        <fullName evidence="12">ErfK/YbiS/YcfS/YnhG family protein</fullName>
    </submittedName>
</protein>
<comment type="caution">
    <text evidence="9">Lacks conserved residue(s) required for the propagation of feature annotation.</text>
</comment>
<dbReference type="Proteomes" id="UP000001353">
    <property type="component" value="Plasmid pRLO149_83"/>
</dbReference>
<dbReference type="InterPro" id="IPR006311">
    <property type="entry name" value="TAT_signal"/>
</dbReference>
<dbReference type="GO" id="GO:0018104">
    <property type="term" value="P:peptidoglycan-protein cross-linking"/>
    <property type="evidence" value="ECO:0007669"/>
    <property type="project" value="TreeGrafter"/>
</dbReference>
<dbReference type="PROSITE" id="PS51318">
    <property type="entry name" value="TAT"/>
    <property type="match status" value="1"/>
</dbReference>
<comment type="pathway">
    <text evidence="1 9">Cell wall biogenesis; peptidoglycan biosynthesis.</text>
</comment>
<keyword evidence="7 9" id="KW-0573">Peptidoglycan synthesis</keyword>
<evidence type="ECO:0000256" key="8">
    <source>
        <dbReference type="ARBA" id="ARBA00023316"/>
    </source>
</evidence>
<dbReference type="PANTHER" id="PTHR30582">
    <property type="entry name" value="L,D-TRANSPEPTIDASE"/>
    <property type="match status" value="1"/>
</dbReference>
<evidence type="ECO:0000256" key="3">
    <source>
        <dbReference type="ARBA" id="ARBA00022676"/>
    </source>
</evidence>
<evidence type="ECO:0000256" key="4">
    <source>
        <dbReference type="ARBA" id="ARBA00022679"/>
    </source>
</evidence>
<organism evidence="12 13">
    <name type="scientific">Roseobacter litoralis (strain ATCC 49566 / DSM 6996 / JCM 21268 / NBRC 15278 / OCh 149)</name>
    <dbReference type="NCBI Taxonomy" id="391595"/>
    <lineage>
        <taxon>Bacteria</taxon>
        <taxon>Pseudomonadati</taxon>
        <taxon>Pseudomonadota</taxon>
        <taxon>Alphaproteobacteria</taxon>
        <taxon>Rhodobacterales</taxon>
        <taxon>Roseobacteraceae</taxon>
        <taxon>Roseobacter</taxon>
    </lineage>
</organism>
<dbReference type="InterPro" id="IPR005490">
    <property type="entry name" value="LD_TPept_cat_dom"/>
</dbReference>